<dbReference type="GO" id="GO:0022857">
    <property type="term" value="F:transmembrane transporter activity"/>
    <property type="evidence" value="ECO:0007669"/>
    <property type="project" value="InterPro"/>
</dbReference>
<sequence>MVHPAADAVDHRGSPADKCKTGGWLPASLILDSFLGRYRTIAIFASVQTLGTGMLAVSTQLPQFRPPPCHAQSTTICAQASASQMAMLYASLYVIAVGTGGLKSSVSGFGTDQFDENDDKEKPEMNLFFGRFFFLVSLGTMMAVTVLSGSQKYRYKKTSGSTLIHIFQVLVAAVRKRSLQAANHKRRLCREQYWVSKSLDTLFNNKTILISLAVYDLFIIPALQYWIGKPGFSNLQRIGIGLLLSALGMAAAALAEKRRLANAKEIAQSTATQPISVFLLIPQFLLVGCGEAFIYTGQLDFFITQSPKGMKTMSTALFLTTLSLGFFLSSLLVSVVKKVTGWVGDRIDNGRLDCFYGLLAILNFINFWLFLLCAKWYRSKTTRKDLAVENVEKGEEER</sequence>
<comment type="similarity">
    <text evidence="6">Belongs to the major facilitator superfamily. Phosphate:H(+) symporter (TC 2.A.1.9) family.</text>
</comment>
<evidence type="ECO:0000313" key="8">
    <source>
        <dbReference type="EMBL" id="KAK4388666.1"/>
    </source>
</evidence>
<comment type="similarity">
    <text evidence="2">Belongs to the major facilitator superfamily. Proton-dependent oligopeptide transporter (POT/PTR) (TC 2.A.17) family.</text>
</comment>
<evidence type="ECO:0000256" key="2">
    <source>
        <dbReference type="ARBA" id="ARBA00005982"/>
    </source>
</evidence>
<feature type="transmembrane region" description="Helical" evidence="7">
    <location>
        <begin position="208"/>
        <end position="226"/>
    </location>
</feature>
<dbReference type="EMBL" id="JACGWL010000013">
    <property type="protein sequence ID" value="KAK4388666.1"/>
    <property type="molecule type" value="Genomic_DNA"/>
</dbReference>
<keyword evidence="5 7" id="KW-0472">Membrane</keyword>
<evidence type="ECO:0000256" key="4">
    <source>
        <dbReference type="ARBA" id="ARBA00022989"/>
    </source>
</evidence>
<evidence type="ECO:0000256" key="7">
    <source>
        <dbReference type="SAM" id="Phobius"/>
    </source>
</evidence>
<dbReference type="PANTHER" id="PTHR11654">
    <property type="entry name" value="OLIGOPEPTIDE TRANSPORTER-RELATED"/>
    <property type="match status" value="1"/>
</dbReference>
<keyword evidence="3 7" id="KW-0812">Transmembrane</keyword>
<comment type="subcellular location">
    <subcellularLocation>
        <location evidence="1">Membrane</location>
        <topology evidence="1">Multi-pass membrane protein</topology>
    </subcellularLocation>
</comment>
<dbReference type="SUPFAM" id="SSF103473">
    <property type="entry name" value="MFS general substrate transporter"/>
    <property type="match status" value="1"/>
</dbReference>
<protein>
    <submittedName>
        <fullName evidence="8">Protein NRT1/ PTR FAMILY 6.2</fullName>
    </submittedName>
</protein>
<feature type="transmembrane region" description="Helical" evidence="7">
    <location>
        <begin position="316"/>
        <end position="335"/>
    </location>
</feature>
<dbReference type="AlphaFoldDB" id="A0AAE1W8T1"/>
<evidence type="ECO:0000256" key="1">
    <source>
        <dbReference type="ARBA" id="ARBA00004141"/>
    </source>
</evidence>
<evidence type="ECO:0000256" key="3">
    <source>
        <dbReference type="ARBA" id="ARBA00022692"/>
    </source>
</evidence>
<evidence type="ECO:0000313" key="9">
    <source>
        <dbReference type="Proteomes" id="UP001289374"/>
    </source>
</evidence>
<feature type="transmembrane region" description="Helical" evidence="7">
    <location>
        <begin position="355"/>
        <end position="374"/>
    </location>
</feature>
<dbReference type="Pfam" id="PF00854">
    <property type="entry name" value="PTR2"/>
    <property type="match status" value="2"/>
</dbReference>
<comment type="caution">
    <text evidence="8">The sequence shown here is derived from an EMBL/GenBank/DDBJ whole genome shotgun (WGS) entry which is preliminary data.</text>
</comment>
<feature type="transmembrane region" description="Helical" evidence="7">
    <location>
        <begin position="238"/>
        <end position="255"/>
    </location>
</feature>
<reference evidence="8" key="1">
    <citation type="submission" date="2020-06" db="EMBL/GenBank/DDBJ databases">
        <authorList>
            <person name="Li T."/>
            <person name="Hu X."/>
            <person name="Zhang T."/>
            <person name="Song X."/>
            <person name="Zhang H."/>
            <person name="Dai N."/>
            <person name="Sheng W."/>
            <person name="Hou X."/>
            <person name="Wei L."/>
        </authorList>
    </citation>
    <scope>NUCLEOTIDE SEQUENCE</scope>
    <source>
        <strain evidence="8">K16</strain>
        <tissue evidence="8">Leaf</tissue>
    </source>
</reference>
<gene>
    <name evidence="8" type="ORF">Sango_2203600</name>
</gene>
<proteinExistence type="inferred from homology"/>
<name>A0AAE1W8T1_9LAMI</name>
<dbReference type="GO" id="GO:0016020">
    <property type="term" value="C:membrane"/>
    <property type="evidence" value="ECO:0007669"/>
    <property type="project" value="UniProtKB-SubCell"/>
</dbReference>
<dbReference type="Gene3D" id="1.20.1250.20">
    <property type="entry name" value="MFS general substrate transporter like domains"/>
    <property type="match status" value="2"/>
</dbReference>
<keyword evidence="9" id="KW-1185">Reference proteome</keyword>
<reference evidence="8" key="2">
    <citation type="journal article" date="2024" name="Plant">
        <title>Genomic evolution and insights into agronomic trait innovations of Sesamum species.</title>
        <authorList>
            <person name="Miao H."/>
            <person name="Wang L."/>
            <person name="Qu L."/>
            <person name="Liu H."/>
            <person name="Sun Y."/>
            <person name="Le M."/>
            <person name="Wang Q."/>
            <person name="Wei S."/>
            <person name="Zheng Y."/>
            <person name="Lin W."/>
            <person name="Duan Y."/>
            <person name="Cao H."/>
            <person name="Xiong S."/>
            <person name="Wang X."/>
            <person name="Wei L."/>
            <person name="Li C."/>
            <person name="Ma Q."/>
            <person name="Ju M."/>
            <person name="Zhao R."/>
            <person name="Li G."/>
            <person name="Mu C."/>
            <person name="Tian Q."/>
            <person name="Mei H."/>
            <person name="Zhang T."/>
            <person name="Gao T."/>
            <person name="Zhang H."/>
        </authorList>
    </citation>
    <scope>NUCLEOTIDE SEQUENCE</scope>
    <source>
        <strain evidence="8">K16</strain>
    </source>
</reference>
<evidence type="ECO:0000256" key="6">
    <source>
        <dbReference type="ARBA" id="ARBA00044504"/>
    </source>
</evidence>
<organism evidence="8 9">
    <name type="scientific">Sesamum angolense</name>
    <dbReference type="NCBI Taxonomy" id="2727404"/>
    <lineage>
        <taxon>Eukaryota</taxon>
        <taxon>Viridiplantae</taxon>
        <taxon>Streptophyta</taxon>
        <taxon>Embryophyta</taxon>
        <taxon>Tracheophyta</taxon>
        <taxon>Spermatophyta</taxon>
        <taxon>Magnoliopsida</taxon>
        <taxon>eudicotyledons</taxon>
        <taxon>Gunneridae</taxon>
        <taxon>Pentapetalae</taxon>
        <taxon>asterids</taxon>
        <taxon>lamiids</taxon>
        <taxon>Lamiales</taxon>
        <taxon>Pedaliaceae</taxon>
        <taxon>Sesamum</taxon>
    </lineage>
</organism>
<evidence type="ECO:0000256" key="5">
    <source>
        <dbReference type="ARBA" id="ARBA00023136"/>
    </source>
</evidence>
<accession>A0AAE1W8T1</accession>
<dbReference type="Proteomes" id="UP001289374">
    <property type="component" value="Unassembled WGS sequence"/>
</dbReference>
<feature type="transmembrane region" description="Helical" evidence="7">
    <location>
        <begin position="275"/>
        <end position="295"/>
    </location>
</feature>
<feature type="transmembrane region" description="Helical" evidence="7">
    <location>
        <begin position="128"/>
        <end position="147"/>
    </location>
</feature>
<dbReference type="InterPro" id="IPR036259">
    <property type="entry name" value="MFS_trans_sf"/>
</dbReference>
<keyword evidence="4 7" id="KW-1133">Transmembrane helix</keyword>
<dbReference type="InterPro" id="IPR000109">
    <property type="entry name" value="POT_fam"/>
</dbReference>